<protein>
    <submittedName>
        <fullName evidence="1">DUF523 domain-containing protein</fullName>
    </submittedName>
</protein>
<evidence type="ECO:0000313" key="2">
    <source>
        <dbReference type="Proteomes" id="UP000593836"/>
    </source>
</evidence>
<name>A0A7S7LZU2_9BACT</name>
<sequence>MNSGKKVIISACLLGENCRYDGKTKKVNEVIEAFKDYEIIPFCPEAPLFGTPREKINIVNVDGKNRVITDSTNVDITKLLEDEIIEFIKENPEVDEIVLKSKSPSCGFGTTPILNCEKEIIEYGNGIAAELFFVTYKDINIKDECLIIEI</sequence>
<dbReference type="Proteomes" id="UP000593836">
    <property type="component" value="Chromosome"/>
</dbReference>
<dbReference type="Pfam" id="PF04463">
    <property type="entry name" value="2-thiour_desulf"/>
    <property type="match status" value="1"/>
</dbReference>
<keyword evidence="2" id="KW-1185">Reference proteome</keyword>
<gene>
    <name evidence="1" type="ORF">HUE87_11320</name>
</gene>
<dbReference type="RefSeq" id="WP_194366496.1">
    <property type="nucleotide sequence ID" value="NZ_CP054493.1"/>
</dbReference>
<dbReference type="KEGG" id="smas:HUE87_11320"/>
<dbReference type="PANTHER" id="PTHR30087">
    <property type="entry name" value="INNER MEMBRANE PROTEIN"/>
    <property type="match status" value="1"/>
</dbReference>
<dbReference type="InterPro" id="IPR007553">
    <property type="entry name" value="2-thiour_desulf"/>
</dbReference>
<dbReference type="PANTHER" id="PTHR30087:SF1">
    <property type="entry name" value="HYPOTHETICAL CYTOSOLIC PROTEIN"/>
    <property type="match status" value="1"/>
</dbReference>
<organism evidence="1 2">
    <name type="scientific">Candidatus Sulfurimonas marisnigri</name>
    <dbReference type="NCBI Taxonomy" id="2740405"/>
    <lineage>
        <taxon>Bacteria</taxon>
        <taxon>Pseudomonadati</taxon>
        <taxon>Campylobacterota</taxon>
        <taxon>Epsilonproteobacteria</taxon>
        <taxon>Campylobacterales</taxon>
        <taxon>Sulfurimonadaceae</taxon>
        <taxon>Sulfurimonas</taxon>
    </lineage>
</organism>
<dbReference type="EMBL" id="CP054493">
    <property type="protein sequence ID" value="QOY54451.1"/>
    <property type="molecule type" value="Genomic_DNA"/>
</dbReference>
<evidence type="ECO:0000313" key="1">
    <source>
        <dbReference type="EMBL" id="QOY54451.1"/>
    </source>
</evidence>
<reference evidence="1 2" key="1">
    <citation type="submission" date="2020-05" db="EMBL/GenBank/DDBJ databases">
        <title>Sulfurimonas marisnigri, sp. nov., and Sulfurimonas baltica, sp. nov., manganese oxide reducing chemolithoautotrophs of the class Epsilonproteobacteria isolated from the pelagic redoxclines of the Black and Baltic Seas and emended description of the genus Sulfurimonas.</title>
        <authorList>
            <person name="Henkel J.V."/>
            <person name="Laudan C."/>
            <person name="Werner J."/>
            <person name="Neu T."/>
            <person name="Plewe S."/>
            <person name="Sproer C."/>
            <person name="Bunk B."/>
            <person name="Schulz-Vogt H.N."/>
        </authorList>
    </citation>
    <scope>NUCLEOTIDE SEQUENCE [LARGE SCALE GENOMIC DNA]</scope>
    <source>
        <strain evidence="1 2">SoZ1</strain>
    </source>
</reference>
<dbReference type="AlphaFoldDB" id="A0A7S7LZU2"/>
<proteinExistence type="predicted"/>
<accession>A0A7S7LZU2</accession>